<evidence type="ECO:0000313" key="1">
    <source>
        <dbReference type="EMBL" id="CAD7201534.1"/>
    </source>
</evidence>
<proteinExistence type="predicted"/>
<dbReference type="EMBL" id="OA568448">
    <property type="protein sequence ID" value="CAD7201534.1"/>
    <property type="molecule type" value="Genomic_DNA"/>
</dbReference>
<accession>A0A7R8VN05</accession>
<sequence length="162" mass="18664">MNVTFVQKFQQELRDITVFKLIQFTGKVGESFLFVVNPTRNGIHVAHLEVLGDTYTRTKTRRIWKERGDVEREGIGTLLEDAPPEELQEVLLSLSYLPSAERLTVVLLKARNLFLPQDKENIVEERKTMETEDAYGCLGWEGLEGERMIREEGYDLECETGI</sequence>
<protein>
    <submittedName>
        <fullName evidence="1">Uncharacterized protein</fullName>
    </submittedName>
</protein>
<reference evidence="1" key="1">
    <citation type="submission" date="2020-11" db="EMBL/GenBank/DDBJ databases">
        <authorList>
            <person name="Tran Van P."/>
        </authorList>
    </citation>
    <scope>NUCLEOTIDE SEQUENCE</scope>
</reference>
<name>A0A7R8VN05_TIMDO</name>
<gene>
    <name evidence="1" type="ORF">TDIB3V08_LOCUS7731</name>
</gene>
<dbReference type="AlphaFoldDB" id="A0A7R8VN05"/>
<organism evidence="1">
    <name type="scientific">Timema douglasi</name>
    <name type="common">Walking stick</name>
    <dbReference type="NCBI Taxonomy" id="61478"/>
    <lineage>
        <taxon>Eukaryota</taxon>
        <taxon>Metazoa</taxon>
        <taxon>Ecdysozoa</taxon>
        <taxon>Arthropoda</taxon>
        <taxon>Hexapoda</taxon>
        <taxon>Insecta</taxon>
        <taxon>Pterygota</taxon>
        <taxon>Neoptera</taxon>
        <taxon>Polyneoptera</taxon>
        <taxon>Phasmatodea</taxon>
        <taxon>Timematodea</taxon>
        <taxon>Timematoidea</taxon>
        <taxon>Timematidae</taxon>
        <taxon>Timema</taxon>
    </lineage>
</organism>